<dbReference type="Pfam" id="PF21813">
    <property type="entry name" value="DUF6882"/>
    <property type="match status" value="1"/>
</dbReference>
<dbReference type="AlphaFoldDB" id="A0A225DQ36"/>
<dbReference type="OrthoDB" id="8439179at2"/>
<gene>
    <name evidence="1" type="ORF">FRUB_03792</name>
</gene>
<name>A0A225DQ36_9BACT</name>
<comment type="caution">
    <text evidence="1">The sequence shown here is derived from an EMBL/GenBank/DDBJ whole genome shotgun (WGS) entry which is preliminary data.</text>
</comment>
<sequence>MTDAEFEAFVASSKRDLERKQLALTRQYGFGLHARWDYDQDTESLRFSDADGRVRVEAGAINIGSFSFKSQTWMWAWAKPSIPEESRTHSARLRELFDVTGMEAFRSESFEADTAMAWEVAAMSVAHLEAAGCYRGPAGELSVFLVIQTIRSLEPKE</sequence>
<dbReference type="Proteomes" id="UP000214646">
    <property type="component" value="Unassembled WGS sequence"/>
</dbReference>
<accession>A0A225DQ36</accession>
<evidence type="ECO:0000313" key="1">
    <source>
        <dbReference type="EMBL" id="OWK41714.1"/>
    </source>
</evidence>
<dbReference type="EMBL" id="NIDE01000005">
    <property type="protein sequence ID" value="OWK41714.1"/>
    <property type="molecule type" value="Genomic_DNA"/>
</dbReference>
<protein>
    <submittedName>
        <fullName evidence="1">Uncharacterized protein</fullName>
    </submittedName>
</protein>
<reference evidence="2" key="1">
    <citation type="submission" date="2017-06" db="EMBL/GenBank/DDBJ databases">
        <title>Genome analysis of Fimbriiglobus ruber SP5, the first member of the order Planctomycetales with confirmed chitinolytic capability.</title>
        <authorList>
            <person name="Ravin N.V."/>
            <person name="Rakitin A.L."/>
            <person name="Ivanova A.A."/>
            <person name="Beletsky A.V."/>
            <person name="Kulichevskaya I.S."/>
            <person name="Mardanov A.V."/>
            <person name="Dedysh S.N."/>
        </authorList>
    </citation>
    <scope>NUCLEOTIDE SEQUENCE [LARGE SCALE GENOMIC DNA]</scope>
    <source>
        <strain evidence="2">SP5</strain>
    </source>
</reference>
<dbReference type="RefSeq" id="WP_088254978.1">
    <property type="nucleotide sequence ID" value="NZ_NIDE01000005.1"/>
</dbReference>
<evidence type="ECO:0000313" key="2">
    <source>
        <dbReference type="Proteomes" id="UP000214646"/>
    </source>
</evidence>
<dbReference type="InterPro" id="IPR049249">
    <property type="entry name" value="DUF6882"/>
</dbReference>
<keyword evidence="2" id="KW-1185">Reference proteome</keyword>
<organism evidence="1 2">
    <name type="scientific">Fimbriiglobus ruber</name>
    <dbReference type="NCBI Taxonomy" id="1908690"/>
    <lineage>
        <taxon>Bacteria</taxon>
        <taxon>Pseudomonadati</taxon>
        <taxon>Planctomycetota</taxon>
        <taxon>Planctomycetia</taxon>
        <taxon>Gemmatales</taxon>
        <taxon>Gemmataceae</taxon>
        <taxon>Fimbriiglobus</taxon>
    </lineage>
</organism>
<proteinExistence type="predicted"/>